<proteinExistence type="predicted"/>
<dbReference type="EMBL" id="CADCVH010000087">
    <property type="protein sequence ID" value="CAA9463564.1"/>
    <property type="molecule type" value="Genomic_DNA"/>
</dbReference>
<name>A0A6J4RC68_9ACTN</name>
<accession>A0A6J4RC68</accession>
<dbReference type="AlphaFoldDB" id="A0A6J4RC68"/>
<reference evidence="1" key="1">
    <citation type="submission" date="2020-02" db="EMBL/GenBank/DDBJ databases">
        <authorList>
            <person name="Meier V. D."/>
        </authorList>
    </citation>
    <scope>NUCLEOTIDE SEQUENCE</scope>
    <source>
        <strain evidence="1">AVDCRST_MAG02</strain>
    </source>
</reference>
<protein>
    <submittedName>
        <fullName evidence="1">Uncharacterized protein</fullName>
    </submittedName>
</protein>
<gene>
    <name evidence="1" type="ORF">AVDCRST_MAG02-2800</name>
</gene>
<sequence length="50" mass="5646">MEDLAESPVLPSGSEGVELRRDTQHRIEAKILGTWEGAPPICFPTWRRRG</sequence>
<evidence type="ECO:0000313" key="1">
    <source>
        <dbReference type="EMBL" id="CAA9463564.1"/>
    </source>
</evidence>
<organism evidence="1">
    <name type="scientific">uncultured Rubrobacteraceae bacterium</name>
    <dbReference type="NCBI Taxonomy" id="349277"/>
    <lineage>
        <taxon>Bacteria</taxon>
        <taxon>Bacillati</taxon>
        <taxon>Actinomycetota</taxon>
        <taxon>Rubrobacteria</taxon>
        <taxon>Rubrobacterales</taxon>
        <taxon>Rubrobacteraceae</taxon>
        <taxon>environmental samples</taxon>
    </lineage>
</organism>